<feature type="transmembrane region" description="Helical" evidence="7">
    <location>
        <begin position="60"/>
        <end position="83"/>
    </location>
</feature>
<sequence>MPARADGSALGQSSLLQRAFENFRFRPSVSRAKMDGGGAYGGGKAGAPFDPITFVQRPQVILRAVCLLFSIIVFGCISSKGYYPDKDGKEICVYNKDTNACNYGTGIGVIAFLASIGFLAGEYLFEQMSSVKTRKHYVLGDLGYVSCFFIELKLYAPFRFSSFSGFWAFLYFVGFCYLTNAWNSSERPPGGVGVNNAQGAIAFCFFSIFSWILKLGYCWNFQAGCAWFAFQRFKQGTEAAFAPSYEADPTGGQGYTSYPDATDAAYQEPPFAQQQQRGMGDFQAPAY</sequence>
<dbReference type="PANTHER" id="PTHR10838">
    <property type="entry name" value="SYNAPTOGYRIN"/>
    <property type="match status" value="1"/>
</dbReference>
<protein>
    <recommendedName>
        <fullName evidence="8">MARVEL domain-containing protein</fullName>
    </recommendedName>
</protein>
<keyword evidence="3 6" id="KW-0812">Transmembrane</keyword>
<evidence type="ECO:0000256" key="7">
    <source>
        <dbReference type="SAM" id="Phobius"/>
    </source>
</evidence>
<evidence type="ECO:0000256" key="4">
    <source>
        <dbReference type="ARBA" id="ARBA00022989"/>
    </source>
</evidence>
<evidence type="ECO:0000259" key="8">
    <source>
        <dbReference type="PROSITE" id="PS51225"/>
    </source>
</evidence>
<dbReference type="STRING" id="543379.A0A232EG97"/>
<dbReference type="EMBL" id="NNAY01004846">
    <property type="protein sequence ID" value="OXU17348.1"/>
    <property type="molecule type" value="Genomic_DNA"/>
</dbReference>
<keyword evidence="10" id="KW-1185">Reference proteome</keyword>
<dbReference type="InterPro" id="IPR008253">
    <property type="entry name" value="Marvel"/>
</dbReference>
<dbReference type="OrthoDB" id="10041611at2759"/>
<evidence type="ECO:0000256" key="2">
    <source>
        <dbReference type="ARBA" id="ARBA00010252"/>
    </source>
</evidence>
<comment type="similarity">
    <text evidence="2">Belongs to the synaptogyrin family.</text>
</comment>
<evidence type="ECO:0000256" key="5">
    <source>
        <dbReference type="ARBA" id="ARBA00023136"/>
    </source>
</evidence>
<feature type="transmembrane region" description="Helical" evidence="7">
    <location>
        <begin position="194"/>
        <end position="213"/>
    </location>
</feature>
<name>A0A232EG97_9HYME</name>
<feature type="domain" description="MARVEL" evidence="8">
    <location>
        <begin position="54"/>
        <end position="223"/>
    </location>
</feature>
<proteinExistence type="inferred from homology"/>
<evidence type="ECO:0000256" key="3">
    <source>
        <dbReference type="ARBA" id="ARBA00022692"/>
    </source>
</evidence>
<dbReference type="PROSITE" id="PS51225">
    <property type="entry name" value="MARVEL"/>
    <property type="match status" value="1"/>
</dbReference>
<keyword evidence="4 7" id="KW-1133">Transmembrane helix</keyword>
<organism evidence="9 10">
    <name type="scientific">Trichomalopsis sarcophagae</name>
    <dbReference type="NCBI Taxonomy" id="543379"/>
    <lineage>
        <taxon>Eukaryota</taxon>
        <taxon>Metazoa</taxon>
        <taxon>Ecdysozoa</taxon>
        <taxon>Arthropoda</taxon>
        <taxon>Hexapoda</taxon>
        <taxon>Insecta</taxon>
        <taxon>Pterygota</taxon>
        <taxon>Neoptera</taxon>
        <taxon>Endopterygota</taxon>
        <taxon>Hymenoptera</taxon>
        <taxon>Apocrita</taxon>
        <taxon>Proctotrupomorpha</taxon>
        <taxon>Chalcidoidea</taxon>
        <taxon>Pteromalidae</taxon>
        <taxon>Pteromalinae</taxon>
        <taxon>Trichomalopsis</taxon>
    </lineage>
</organism>
<evidence type="ECO:0000256" key="6">
    <source>
        <dbReference type="PROSITE-ProRule" id="PRU00581"/>
    </source>
</evidence>
<dbReference type="AlphaFoldDB" id="A0A232EG97"/>
<dbReference type="Pfam" id="PF01284">
    <property type="entry name" value="MARVEL"/>
    <property type="match status" value="1"/>
</dbReference>
<evidence type="ECO:0000256" key="1">
    <source>
        <dbReference type="ARBA" id="ARBA00004141"/>
    </source>
</evidence>
<gene>
    <name evidence="9" type="ORF">TSAR_013393</name>
</gene>
<accession>A0A232EG97</accession>
<keyword evidence="5 6" id="KW-0472">Membrane</keyword>
<dbReference type="GO" id="GO:0030672">
    <property type="term" value="C:synaptic vesicle membrane"/>
    <property type="evidence" value="ECO:0007669"/>
    <property type="project" value="TreeGrafter"/>
</dbReference>
<dbReference type="InterPro" id="IPR016579">
    <property type="entry name" value="Synaptogyrin"/>
</dbReference>
<dbReference type="PANTHER" id="PTHR10838:SF20">
    <property type="entry name" value="SYNAPTOGYRIN"/>
    <property type="match status" value="1"/>
</dbReference>
<dbReference type="GO" id="GO:0031594">
    <property type="term" value="C:neuromuscular junction"/>
    <property type="evidence" value="ECO:0007669"/>
    <property type="project" value="TreeGrafter"/>
</dbReference>
<evidence type="ECO:0000313" key="9">
    <source>
        <dbReference type="EMBL" id="OXU17348.1"/>
    </source>
</evidence>
<evidence type="ECO:0000313" key="10">
    <source>
        <dbReference type="Proteomes" id="UP000215335"/>
    </source>
</evidence>
<feature type="transmembrane region" description="Helical" evidence="7">
    <location>
        <begin position="162"/>
        <end position="182"/>
    </location>
</feature>
<reference evidence="9 10" key="1">
    <citation type="journal article" date="2017" name="Curr. Biol.">
        <title>The Evolution of Venom by Co-option of Single-Copy Genes.</title>
        <authorList>
            <person name="Martinson E.O."/>
            <person name="Mrinalini"/>
            <person name="Kelkar Y.D."/>
            <person name="Chang C.H."/>
            <person name="Werren J.H."/>
        </authorList>
    </citation>
    <scope>NUCLEOTIDE SEQUENCE [LARGE SCALE GENOMIC DNA]</scope>
    <source>
        <strain evidence="9 10">Alberta</strain>
        <tissue evidence="9">Whole body</tissue>
    </source>
</reference>
<comment type="subcellular location">
    <subcellularLocation>
        <location evidence="1">Membrane</location>
        <topology evidence="1">Multi-pass membrane protein</topology>
    </subcellularLocation>
</comment>
<dbReference type="Proteomes" id="UP000215335">
    <property type="component" value="Unassembled WGS sequence"/>
</dbReference>
<feature type="transmembrane region" description="Helical" evidence="7">
    <location>
        <begin position="103"/>
        <end position="125"/>
    </location>
</feature>
<comment type="caution">
    <text evidence="9">The sequence shown here is derived from an EMBL/GenBank/DDBJ whole genome shotgun (WGS) entry which is preliminary data.</text>
</comment>